<organism evidence="2 3">
    <name type="scientific">Amylocarpus encephaloides</name>
    <dbReference type="NCBI Taxonomy" id="45428"/>
    <lineage>
        <taxon>Eukaryota</taxon>
        <taxon>Fungi</taxon>
        <taxon>Dikarya</taxon>
        <taxon>Ascomycota</taxon>
        <taxon>Pezizomycotina</taxon>
        <taxon>Leotiomycetes</taxon>
        <taxon>Helotiales</taxon>
        <taxon>Helotiales incertae sedis</taxon>
        <taxon>Amylocarpus</taxon>
    </lineage>
</organism>
<evidence type="ECO:0000313" key="2">
    <source>
        <dbReference type="EMBL" id="KAG9235818.1"/>
    </source>
</evidence>
<protein>
    <submittedName>
        <fullName evidence="2">Uncharacterized protein</fullName>
    </submittedName>
</protein>
<reference evidence="2" key="1">
    <citation type="journal article" date="2021" name="IMA Fungus">
        <title>Genomic characterization of three marine fungi, including Emericellopsis atlantica sp. nov. with signatures of a generalist lifestyle and marine biomass degradation.</title>
        <authorList>
            <person name="Hagestad O.C."/>
            <person name="Hou L."/>
            <person name="Andersen J.H."/>
            <person name="Hansen E.H."/>
            <person name="Altermark B."/>
            <person name="Li C."/>
            <person name="Kuhnert E."/>
            <person name="Cox R.J."/>
            <person name="Crous P.W."/>
            <person name="Spatafora J.W."/>
            <person name="Lail K."/>
            <person name="Amirebrahimi M."/>
            <person name="Lipzen A."/>
            <person name="Pangilinan J."/>
            <person name="Andreopoulos W."/>
            <person name="Hayes R.D."/>
            <person name="Ng V."/>
            <person name="Grigoriev I.V."/>
            <person name="Jackson S.A."/>
            <person name="Sutton T.D.S."/>
            <person name="Dobson A.D.W."/>
            <person name="Rama T."/>
        </authorList>
    </citation>
    <scope>NUCLEOTIDE SEQUENCE</scope>
    <source>
        <strain evidence="2">TRa018bII</strain>
    </source>
</reference>
<proteinExistence type="predicted"/>
<keyword evidence="3" id="KW-1185">Reference proteome</keyword>
<dbReference type="OrthoDB" id="5391496at2759"/>
<comment type="caution">
    <text evidence="2">The sequence shown here is derived from an EMBL/GenBank/DDBJ whole genome shotgun (WGS) entry which is preliminary data.</text>
</comment>
<accession>A0A9P7YMM7</accession>
<sequence>MSIKASFLALSPALPSELLSYILTRQVYPTTLLICQPRATFLTSLLNSIDNTTPRQQPPPTETLGHDEPPEPPTPAPTQQHPLLIPALHQIATARHITLVYIPTVTHLRAYLAAFPPLPDPDKTPPSEQVFDKLGRKVPLLVVYGPVELHRDTSEWSAQGLGNSVAGLVDAGWRCGRRVVVLEERQGGVGDEVEEEIGIEREGEGEGEDEKWKRPCAVWEQRVPILNGSVRRAGLESEDGAWSGRTVEIGRVFARWFEFGRGDWVT</sequence>
<dbReference type="EMBL" id="MU251421">
    <property type="protein sequence ID" value="KAG9235818.1"/>
    <property type="molecule type" value="Genomic_DNA"/>
</dbReference>
<evidence type="ECO:0000256" key="1">
    <source>
        <dbReference type="SAM" id="MobiDB-lite"/>
    </source>
</evidence>
<evidence type="ECO:0000313" key="3">
    <source>
        <dbReference type="Proteomes" id="UP000824998"/>
    </source>
</evidence>
<gene>
    <name evidence="2" type="ORF">BJ875DRAFT_255803</name>
</gene>
<dbReference type="Proteomes" id="UP000824998">
    <property type="component" value="Unassembled WGS sequence"/>
</dbReference>
<feature type="region of interest" description="Disordered" evidence="1">
    <location>
        <begin position="49"/>
        <end position="80"/>
    </location>
</feature>
<dbReference type="AlphaFoldDB" id="A0A9P7YMM7"/>
<name>A0A9P7YMM7_9HELO</name>